<dbReference type="InterPro" id="IPR015424">
    <property type="entry name" value="PyrdxlP-dep_Trfase"/>
</dbReference>
<dbReference type="AlphaFoldDB" id="A0A316VR67"/>
<evidence type="ECO:0000256" key="5">
    <source>
        <dbReference type="ARBA" id="ARBA00022898"/>
    </source>
</evidence>
<keyword evidence="8" id="KW-1185">Reference proteome</keyword>
<proteinExistence type="inferred from homology"/>
<dbReference type="Pfam" id="PF00155">
    <property type="entry name" value="Aminotran_1_2"/>
    <property type="match status" value="1"/>
</dbReference>
<evidence type="ECO:0000256" key="3">
    <source>
        <dbReference type="ARBA" id="ARBA00022576"/>
    </source>
</evidence>
<feature type="domain" description="Aminotransferase class I/classII large" evidence="6">
    <location>
        <begin position="121"/>
        <end position="497"/>
    </location>
</feature>
<organism evidence="7 8">
    <name type="scientific">Meira miltonrushii</name>
    <dbReference type="NCBI Taxonomy" id="1280837"/>
    <lineage>
        <taxon>Eukaryota</taxon>
        <taxon>Fungi</taxon>
        <taxon>Dikarya</taxon>
        <taxon>Basidiomycota</taxon>
        <taxon>Ustilaginomycotina</taxon>
        <taxon>Exobasidiomycetes</taxon>
        <taxon>Exobasidiales</taxon>
        <taxon>Brachybasidiaceae</taxon>
        <taxon>Meira</taxon>
    </lineage>
</organism>
<dbReference type="CDD" id="cd00609">
    <property type="entry name" value="AAT_like"/>
    <property type="match status" value="1"/>
</dbReference>
<gene>
    <name evidence="7" type="ORF">FA14DRAFT_21863</name>
</gene>
<keyword evidence="5" id="KW-0663">Pyridoxal phosphate</keyword>
<dbReference type="Proteomes" id="UP000245771">
    <property type="component" value="Unassembled WGS sequence"/>
</dbReference>
<dbReference type="InterPro" id="IPR050859">
    <property type="entry name" value="Class-I_PLP-dep_aminotransf"/>
</dbReference>
<keyword evidence="3" id="KW-0032">Aminotransferase</keyword>
<dbReference type="PANTHER" id="PTHR42790:SF19">
    <property type="entry name" value="KYNURENINE_ALPHA-AMINOADIPATE AMINOTRANSFERASE, MITOCHONDRIAL"/>
    <property type="match status" value="1"/>
</dbReference>
<evidence type="ECO:0000256" key="4">
    <source>
        <dbReference type="ARBA" id="ARBA00022679"/>
    </source>
</evidence>
<dbReference type="InParanoid" id="A0A316VR67"/>
<dbReference type="GO" id="GO:1901605">
    <property type="term" value="P:alpha-amino acid metabolic process"/>
    <property type="evidence" value="ECO:0007669"/>
    <property type="project" value="TreeGrafter"/>
</dbReference>
<dbReference type="GO" id="GO:0008483">
    <property type="term" value="F:transaminase activity"/>
    <property type="evidence" value="ECO:0007669"/>
    <property type="project" value="UniProtKB-KW"/>
</dbReference>
<dbReference type="InterPro" id="IPR004839">
    <property type="entry name" value="Aminotransferase_I/II_large"/>
</dbReference>
<dbReference type="OrthoDB" id="691673at2759"/>
<dbReference type="SUPFAM" id="SSF53383">
    <property type="entry name" value="PLP-dependent transferases"/>
    <property type="match status" value="1"/>
</dbReference>
<evidence type="ECO:0000256" key="1">
    <source>
        <dbReference type="ARBA" id="ARBA00001933"/>
    </source>
</evidence>
<dbReference type="EMBL" id="KZ819602">
    <property type="protein sequence ID" value="PWN37995.1"/>
    <property type="molecule type" value="Genomic_DNA"/>
</dbReference>
<evidence type="ECO:0000313" key="7">
    <source>
        <dbReference type="EMBL" id="PWN37995.1"/>
    </source>
</evidence>
<comment type="cofactor">
    <cofactor evidence="1">
        <name>pyridoxal 5'-phosphate</name>
        <dbReference type="ChEBI" id="CHEBI:597326"/>
    </cofactor>
</comment>
<reference evidence="7 8" key="1">
    <citation type="journal article" date="2018" name="Mol. Biol. Evol.">
        <title>Broad Genomic Sampling Reveals a Smut Pathogenic Ancestry of the Fungal Clade Ustilaginomycotina.</title>
        <authorList>
            <person name="Kijpornyongpan T."/>
            <person name="Mondo S.J."/>
            <person name="Barry K."/>
            <person name="Sandor L."/>
            <person name="Lee J."/>
            <person name="Lipzen A."/>
            <person name="Pangilinan J."/>
            <person name="LaButti K."/>
            <person name="Hainaut M."/>
            <person name="Henrissat B."/>
            <person name="Grigoriev I.V."/>
            <person name="Spatafora J.W."/>
            <person name="Aime M.C."/>
        </authorList>
    </citation>
    <scope>NUCLEOTIDE SEQUENCE [LARGE SCALE GENOMIC DNA]</scope>
    <source>
        <strain evidence="7 8">MCA 3882</strain>
    </source>
</reference>
<accession>A0A316VR67</accession>
<dbReference type="PANTHER" id="PTHR42790">
    <property type="entry name" value="AMINOTRANSFERASE"/>
    <property type="match status" value="1"/>
</dbReference>
<comment type="similarity">
    <text evidence="2">Belongs to the class-I pyridoxal-phosphate-dependent aminotransferase family.</text>
</comment>
<keyword evidence="4 7" id="KW-0808">Transferase</keyword>
<dbReference type="STRING" id="1280837.A0A316VR67"/>
<dbReference type="RefSeq" id="XP_025358297.1">
    <property type="nucleotide sequence ID" value="XM_025502015.1"/>
</dbReference>
<dbReference type="GO" id="GO:0030170">
    <property type="term" value="F:pyridoxal phosphate binding"/>
    <property type="evidence" value="ECO:0007669"/>
    <property type="project" value="InterPro"/>
</dbReference>
<evidence type="ECO:0000256" key="2">
    <source>
        <dbReference type="ARBA" id="ARBA00007441"/>
    </source>
</evidence>
<evidence type="ECO:0000313" key="8">
    <source>
        <dbReference type="Proteomes" id="UP000245771"/>
    </source>
</evidence>
<protein>
    <submittedName>
        <fullName evidence="7">PLP-dependent transferase</fullName>
    </submittedName>
</protein>
<dbReference type="Gene3D" id="3.40.640.10">
    <property type="entry name" value="Type I PLP-dependent aspartate aminotransferase-like (Major domain)"/>
    <property type="match status" value="1"/>
</dbReference>
<sequence>MAAASVEAATAHSNGISNGSAIKGSSASKSIIASKGPGLNHQALISESSLRRPQSPIRSLFPAESIPGMISFLAGKPNATTFPFANISMTLKSEAEAGTSADGTPTQLTIEGDELNLALQYGLTPGLPPFKKWLTEFQSRYNNRPIVNPGDAVKDGQHPWTVHVGNGSQDLLSKVFNTLLNPGDSCLVERPVYAGVMPNLVVLESDIVAVEADEEGMSPVSLENILANWTTAEATKGKKFPKFVLTTPTGANPSGTTASEQRKRDVLRIIRQYGILLIEDDPYLMLAFKGLGEDKPETRKRCRTYWSLENDDAKEYGTGWVVRVDSFSKVLSAGIRMGFMTGPPTIMHYIESETAVINLQASGVAQIITFKLLQFWGYEGFLRHADATAEFYRKRRDNFEMKARKVLGEDSGKGQKSVATWITPVAGMFLWLRLKLPPSVNSAEGDSFALIREKAHDKGVLAVPGMSFMPDGKTTCYVRTSFSLIPEEDVEEGLSRLRAVIEEAWKESGQEMPA</sequence>
<dbReference type="InterPro" id="IPR015421">
    <property type="entry name" value="PyrdxlP-dep_Trfase_major"/>
</dbReference>
<dbReference type="GeneID" id="37023796"/>
<dbReference type="FunCoup" id="A0A316VR67">
    <property type="interactions" value="129"/>
</dbReference>
<name>A0A316VR67_9BASI</name>
<evidence type="ECO:0000259" key="6">
    <source>
        <dbReference type="Pfam" id="PF00155"/>
    </source>
</evidence>